<dbReference type="GO" id="GO:0006508">
    <property type="term" value="P:proteolysis"/>
    <property type="evidence" value="ECO:0007669"/>
    <property type="project" value="UniProtKB-KW"/>
</dbReference>
<dbReference type="STRING" id="299467.A0A443RXW7"/>
<evidence type="ECO:0000313" key="7">
    <source>
        <dbReference type="Proteomes" id="UP000288716"/>
    </source>
</evidence>
<sequence length="312" mass="35648">MPEADVYEDFSQSAPSLSSYVDLGDSSNEEKSVYAESAGSVEDNQNLNDSNPYCCNDKQIFDVCDPPTDYKVFPFDSMESLLPHQWVSSFVIDPLIFEMIRIHNVGNAILFIPSYSFKYADILFYIIRYLYERDASKKSIILTAINLDNNHFVTGVILIPSKQIIILDSIKTEAIHRHKIFKLLFDIARITNILSSVTTRIEDYSFLLSTDCGTQSNSFDCGIYTLLNCLSIIRGIPYVKDFESDKMRRWITYIAHNVNMSNNGEKNKKIDRFLLDEYRNKFYDSVAAEKRASTATIDVTVCETESITINAH</sequence>
<evidence type="ECO:0000259" key="5">
    <source>
        <dbReference type="PROSITE" id="PS50600"/>
    </source>
</evidence>
<evidence type="ECO:0000313" key="6">
    <source>
        <dbReference type="EMBL" id="RWS20212.1"/>
    </source>
</evidence>
<dbReference type="InterPro" id="IPR038765">
    <property type="entry name" value="Papain-like_cys_pep_sf"/>
</dbReference>
<dbReference type="SUPFAM" id="SSF54001">
    <property type="entry name" value="Cysteine proteinases"/>
    <property type="match status" value="1"/>
</dbReference>
<protein>
    <submittedName>
        <fullName evidence="6">Ubiquitin-like-specific protease 1</fullName>
    </submittedName>
</protein>
<keyword evidence="2 6" id="KW-0645">Protease</keyword>
<evidence type="ECO:0000256" key="2">
    <source>
        <dbReference type="ARBA" id="ARBA00022670"/>
    </source>
</evidence>
<feature type="compositionally biased region" description="Polar residues" evidence="4">
    <location>
        <begin position="10"/>
        <end position="19"/>
    </location>
</feature>
<dbReference type="AlphaFoldDB" id="A0A443RXW7"/>
<accession>A0A443RXW7</accession>
<comment type="caution">
    <text evidence="6">The sequence shown here is derived from an EMBL/GenBank/DDBJ whole genome shotgun (WGS) entry which is preliminary data.</text>
</comment>
<proteinExistence type="inferred from homology"/>
<feature type="region of interest" description="Disordered" evidence="4">
    <location>
        <begin position="1"/>
        <end position="46"/>
    </location>
</feature>
<dbReference type="Gene3D" id="3.40.395.10">
    <property type="entry name" value="Adenoviral Proteinase, Chain A"/>
    <property type="match status" value="1"/>
</dbReference>
<reference evidence="6 7" key="1">
    <citation type="journal article" date="2018" name="Gigascience">
        <title>Genomes of trombidid mites reveal novel predicted allergens and laterally-transferred genes associated with secondary metabolism.</title>
        <authorList>
            <person name="Dong X."/>
            <person name="Chaisiri K."/>
            <person name="Xia D."/>
            <person name="Armstrong S.D."/>
            <person name="Fang Y."/>
            <person name="Donnelly M.J."/>
            <person name="Kadowaki T."/>
            <person name="McGarry J.W."/>
            <person name="Darby A.C."/>
            <person name="Makepeace B.L."/>
        </authorList>
    </citation>
    <scope>NUCLEOTIDE SEQUENCE [LARGE SCALE GENOMIC DNA]</scope>
    <source>
        <strain evidence="6">UoL-UT</strain>
    </source>
</reference>
<gene>
    <name evidence="6" type="ORF">B4U80_12131</name>
</gene>
<dbReference type="Proteomes" id="UP000288716">
    <property type="component" value="Unassembled WGS sequence"/>
</dbReference>
<keyword evidence="3" id="KW-0378">Hydrolase</keyword>
<dbReference type="InterPro" id="IPR003653">
    <property type="entry name" value="Peptidase_C48_C"/>
</dbReference>
<feature type="domain" description="Ubiquitin-like protease family profile" evidence="5">
    <location>
        <begin position="71"/>
        <end position="232"/>
    </location>
</feature>
<dbReference type="Pfam" id="PF02902">
    <property type="entry name" value="Peptidase_C48"/>
    <property type="match status" value="1"/>
</dbReference>
<organism evidence="6 7">
    <name type="scientific">Leptotrombidium deliense</name>
    <dbReference type="NCBI Taxonomy" id="299467"/>
    <lineage>
        <taxon>Eukaryota</taxon>
        <taxon>Metazoa</taxon>
        <taxon>Ecdysozoa</taxon>
        <taxon>Arthropoda</taxon>
        <taxon>Chelicerata</taxon>
        <taxon>Arachnida</taxon>
        <taxon>Acari</taxon>
        <taxon>Acariformes</taxon>
        <taxon>Trombidiformes</taxon>
        <taxon>Prostigmata</taxon>
        <taxon>Anystina</taxon>
        <taxon>Parasitengona</taxon>
        <taxon>Trombiculoidea</taxon>
        <taxon>Trombiculidae</taxon>
        <taxon>Leptotrombidium</taxon>
    </lineage>
</organism>
<dbReference type="GO" id="GO:0008234">
    <property type="term" value="F:cysteine-type peptidase activity"/>
    <property type="evidence" value="ECO:0007669"/>
    <property type="project" value="InterPro"/>
</dbReference>
<name>A0A443RXW7_9ACAR</name>
<evidence type="ECO:0000256" key="3">
    <source>
        <dbReference type="ARBA" id="ARBA00022801"/>
    </source>
</evidence>
<evidence type="ECO:0000256" key="1">
    <source>
        <dbReference type="ARBA" id="ARBA00005234"/>
    </source>
</evidence>
<evidence type="ECO:0000256" key="4">
    <source>
        <dbReference type="SAM" id="MobiDB-lite"/>
    </source>
</evidence>
<dbReference type="VEuPathDB" id="VectorBase:LDEU011828"/>
<comment type="similarity">
    <text evidence="1">Belongs to the peptidase C48 family.</text>
</comment>
<keyword evidence="7" id="KW-1185">Reference proteome</keyword>
<dbReference type="OrthoDB" id="5065855at2759"/>
<dbReference type="PROSITE" id="PS50600">
    <property type="entry name" value="ULP_PROTEASE"/>
    <property type="match status" value="1"/>
</dbReference>
<dbReference type="EMBL" id="NCKV01019279">
    <property type="protein sequence ID" value="RWS20212.1"/>
    <property type="molecule type" value="Genomic_DNA"/>
</dbReference>